<dbReference type="AlphaFoldDB" id="A0A3B0KUX0"/>
<dbReference type="OMA" id="DWKAHEA"/>
<dbReference type="Proteomes" id="UP000268350">
    <property type="component" value="Unassembled WGS sequence"/>
</dbReference>
<sequence length="134" mass="14844">MFFTGTLTIICCLACFSLVQMQATVDLAEVYNVTDWKAREVKDVSVDAADVIDHYYAMPLAADAQDLAKMIVSNAKDLIANCIIQFFKDGCTENFHLCVDQVVTNSVRRLSSLHNEGETLTSGASSRRPGLLWF</sequence>
<protein>
    <recommendedName>
        <fullName evidence="4">Secreted protein</fullName>
    </recommendedName>
</protein>
<evidence type="ECO:0008006" key="4">
    <source>
        <dbReference type="Google" id="ProtNLM"/>
    </source>
</evidence>
<evidence type="ECO:0000313" key="2">
    <source>
        <dbReference type="EMBL" id="SPP89131.1"/>
    </source>
</evidence>
<organism evidence="2 3">
    <name type="scientific">Drosophila guanche</name>
    <name type="common">Fruit fly</name>
    <dbReference type="NCBI Taxonomy" id="7266"/>
    <lineage>
        <taxon>Eukaryota</taxon>
        <taxon>Metazoa</taxon>
        <taxon>Ecdysozoa</taxon>
        <taxon>Arthropoda</taxon>
        <taxon>Hexapoda</taxon>
        <taxon>Insecta</taxon>
        <taxon>Pterygota</taxon>
        <taxon>Neoptera</taxon>
        <taxon>Endopterygota</taxon>
        <taxon>Diptera</taxon>
        <taxon>Brachycera</taxon>
        <taxon>Muscomorpha</taxon>
        <taxon>Ephydroidea</taxon>
        <taxon>Drosophilidae</taxon>
        <taxon>Drosophila</taxon>
        <taxon>Sophophora</taxon>
    </lineage>
</organism>
<proteinExistence type="predicted"/>
<gene>
    <name evidence="2" type="ORF">DGUA_6G019368</name>
</gene>
<feature type="chain" id="PRO_5017235623" description="Secreted protein" evidence="1">
    <location>
        <begin position="22"/>
        <end position="134"/>
    </location>
</feature>
<dbReference type="EMBL" id="OUUW01000018">
    <property type="protein sequence ID" value="SPP89131.1"/>
    <property type="molecule type" value="Genomic_DNA"/>
</dbReference>
<accession>A0A3B0KUX0</accession>
<evidence type="ECO:0000313" key="3">
    <source>
        <dbReference type="Proteomes" id="UP000268350"/>
    </source>
</evidence>
<name>A0A3B0KUX0_DROGU</name>
<keyword evidence="3" id="KW-1185">Reference proteome</keyword>
<evidence type="ECO:0000256" key="1">
    <source>
        <dbReference type="SAM" id="SignalP"/>
    </source>
</evidence>
<keyword evidence="1" id="KW-0732">Signal</keyword>
<reference evidence="3" key="1">
    <citation type="submission" date="2018-01" db="EMBL/GenBank/DDBJ databases">
        <authorList>
            <person name="Alioto T."/>
            <person name="Alioto T."/>
        </authorList>
    </citation>
    <scope>NUCLEOTIDE SEQUENCE [LARGE SCALE GENOMIC DNA]</scope>
</reference>
<feature type="signal peptide" evidence="1">
    <location>
        <begin position="1"/>
        <end position="21"/>
    </location>
</feature>